<dbReference type="EMBL" id="CAJHUC010001198">
    <property type="protein sequence ID" value="CAD7700199.1"/>
    <property type="molecule type" value="Genomic_DNA"/>
</dbReference>
<dbReference type="Gene3D" id="3.40.50.410">
    <property type="entry name" value="von Willebrand factor, type A domain"/>
    <property type="match status" value="2"/>
</dbReference>
<feature type="signal peptide" evidence="1">
    <location>
        <begin position="1"/>
        <end position="31"/>
    </location>
</feature>
<dbReference type="PROSITE" id="PS50234">
    <property type="entry name" value="VWFA"/>
    <property type="match status" value="1"/>
</dbReference>
<name>A0A8S1IZ50_9CHLO</name>
<dbReference type="SMART" id="SM00327">
    <property type="entry name" value="VWA"/>
    <property type="match status" value="1"/>
</dbReference>
<evidence type="ECO:0000256" key="1">
    <source>
        <dbReference type="SAM" id="SignalP"/>
    </source>
</evidence>
<dbReference type="Proteomes" id="UP000708148">
    <property type="component" value="Unassembled WGS sequence"/>
</dbReference>
<comment type="caution">
    <text evidence="3">The sequence shown here is derived from an EMBL/GenBank/DDBJ whole genome shotgun (WGS) entry which is preliminary data.</text>
</comment>
<dbReference type="Pfam" id="PF00092">
    <property type="entry name" value="VWA"/>
    <property type="match status" value="1"/>
</dbReference>
<dbReference type="InterPro" id="IPR036465">
    <property type="entry name" value="vWFA_dom_sf"/>
</dbReference>
<gene>
    <name evidence="3" type="ORF">OSTQU699_LOCUS5558</name>
</gene>
<protein>
    <recommendedName>
        <fullName evidence="2">VWFA domain-containing protein</fullName>
    </recommendedName>
</protein>
<feature type="non-terminal residue" evidence="3">
    <location>
        <position position="334"/>
    </location>
</feature>
<keyword evidence="1" id="KW-0732">Signal</keyword>
<evidence type="ECO:0000259" key="2">
    <source>
        <dbReference type="PROSITE" id="PS50234"/>
    </source>
</evidence>
<reference evidence="3" key="1">
    <citation type="submission" date="2020-12" db="EMBL/GenBank/DDBJ databases">
        <authorList>
            <person name="Iha C."/>
        </authorList>
    </citation>
    <scope>NUCLEOTIDE SEQUENCE</scope>
</reference>
<feature type="domain" description="VWFA" evidence="2">
    <location>
        <begin position="72"/>
        <end position="296"/>
    </location>
</feature>
<dbReference type="InterPro" id="IPR051266">
    <property type="entry name" value="CLCR"/>
</dbReference>
<organism evidence="3 4">
    <name type="scientific">Ostreobium quekettii</name>
    <dbReference type="NCBI Taxonomy" id="121088"/>
    <lineage>
        <taxon>Eukaryota</taxon>
        <taxon>Viridiplantae</taxon>
        <taxon>Chlorophyta</taxon>
        <taxon>core chlorophytes</taxon>
        <taxon>Ulvophyceae</taxon>
        <taxon>TCBD clade</taxon>
        <taxon>Bryopsidales</taxon>
        <taxon>Ostreobineae</taxon>
        <taxon>Ostreobiaceae</taxon>
        <taxon>Ostreobium</taxon>
    </lineage>
</organism>
<dbReference type="InterPro" id="IPR002035">
    <property type="entry name" value="VWF_A"/>
</dbReference>
<accession>A0A8S1IZ50</accession>
<evidence type="ECO:0000313" key="4">
    <source>
        <dbReference type="Proteomes" id="UP000708148"/>
    </source>
</evidence>
<dbReference type="AlphaFoldDB" id="A0A8S1IZ50"/>
<feature type="chain" id="PRO_5035795242" description="VWFA domain-containing protein" evidence="1">
    <location>
        <begin position="32"/>
        <end position="334"/>
    </location>
</feature>
<dbReference type="PANTHER" id="PTHR10579">
    <property type="entry name" value="CALCIUM-ACTIVATED CHLORIDE CHANNEL REGULATOR"/>
    <property type="match status" value="1"/>
</dbReference>
<keyword evidence="4" id="KW-1185">Reference proteome</keyword>
<dbReference type="OrthoDB" id="687730at2759"/>
<dbReference type="PANTHER" id="PTHR10579:SF43">
    <property type="entry name" value="ZINC FINGER (C3HC4-TYPE RING FINGER) FAMILY PROTEIN"/>
    <property type="match status" value="1"/>
</dbReference>
<dbReference type="SUPFAM" id="SSF53300">
    <property type="entry name" value="vWA-like"/>
    <property type="match status" value="1"/>
</dbReference>
<sequence>MACGDVSHPSMGRLLVWVAVALGACLPLAAGQVALQCFPTPEFKSYTREAQDVRVAFSLKAPGKLRSSAPLSLTTVLDRSGSMHGRKMELLQATSKFLVDKLAEDDGTHNTGIVVYGDDVVDLVELQPVTKKIAPLMNQAIDSVFAYGQTFLSGGLKRGLEQQRDGPNDYVKNVFLFTDGLPTIGSTTPEDIMREMEEIRSSVSCNRFGDGGGNFGDGGNNFGDGGNNFGDGGSNFGDGGGNRGDGECGPSISVSTFAVGDEIDVLLLEDIARAGGGQAYIISNEDDIPIAFGDAIGGLLSIVAQDIDIFFKPINGVFMRAIRTGGNVTEFSDG</sequence>
<proteinExistence type="predicted"/>
<evidence type="ECO:0000313" key="3">
    <source>
        <dbReference type="EMBL" id="CAD7700199.1"/>
    </source>
</evidence>